<reference evidence="2" key="1">
    <citation type="submission" date="2016-10" db="EMBL/GenBank/DDBJ databases">
        <authorList>
            <person name="Varghese N."/>
            <person name="Submissions S."/>
        </authorList>
    </citation>
    <scope>NUCLEOTIDE SEQUENCE [LARGE SCALE GENOMIC DNA]</scope>
    <source>
        <strain evidence="2">DS-12</strain>
    </source>
</reference>
<dbReference type="OrthoDB" id="1075158at2"/>
<evidence type="ECO:0000313" key="2">
    <source>
        <dbReference type="Proteomes" id="UP000199036"/>
    </source>
</evidence>
<dbReference type="EMBL" id="FOVI01000049">
    <property type="protein sequence ID" value="SFO39209.1"/>
    <property type="molecule type" value="Genomic_DNA"/>
</dbReference>
<dbReference type="RefSeq" id="WP_143095704.1">
    <property type="nucleotide sequence ID" value="NZ_FOVI01000049.1"/>
</dbReference>
<dbReference type="AlphaFoldDB" id="A0A1I5GTE7"/>
<organism evidence="1 2">
    <name type="scientific">Paenimyroides ummariense</name>
    <dbReference type="NCBI Taxonomy" id="913024"/>
    <lineage>
        <taxon>Bacteria</taxon>
        <taxon>Pseudomonadati</taxon>
        <taxon>Bacteroidota</taxon>
        <taxon>Flavobacteriia</taxon>
        <taxon>Flavobacteriales</taxon>
        <taxon>Flavobacteriaceae</taxon>
        <taxon>Paenimyroides</taxon>
    </lineage>
</organism>
<accession>A0A1I5GTE7</accession>
<sequence length="149" mass="17595">MSSVLNLKMFSIFVDAIVLKFKIESQLQELLSEGFIEHNGCYLLKTLYKQNQHINKSDFPDSVSYECLINSVHVDDYVDTDFFEQALLFSMKIIEIWNSKYADLRLNLILSQTDFGFNLKFHLHRKNEQWINKNEIDNFEEALIVFSNN</sequence>
<keyword evidence="2" id="KW-1185">Reference proteome</keyword>
<gene>
    <name evidence="1" type="ORF">SAMN05421741_14917</name>
</gene>
<dbReference type="Proteomes" id="UP000199036">
    <property type="component" value="Unassembled WGS sequence"/>
</dbReference>
<proteinExistence type="predicted"/>
<protein>
    <submittedName>
        <fullName evidence="1">Uncharacterized protein</fullName>
    </submittedName>
</protein>
<evidence type="ECO:0000313" key="1">
    <source>
        <dbReference type="EMBL" id="SFO39209.1"/>
    </source>
</evidence>
<name>A0A1I5GTE7_9FLAO</name>
<dbReference type="STRING" id="913024.SAMN05421741_14917"/>